<dbReference type="GO" id="GO:0140664">
    <property type="term" value="F:ATP-dependent DNA damage sensor activity"/>
    <property type="evidence" value="ECO:0007669"/>
    <property type="project" value="InterPro"/>
</dbReference>
<dbReference type="Pfam" id="PF05188">
    <property type="entry name" value="MutS_II"/>
    <property type="match status" value="1"/>
</dbReference>
<evidence type="ECO:0000259" key="11">
    <source>
        <dbReference type="PROSITE" id="PS00486"/>
    </source>
</evidence>
<evidence type="ECO:0000256" key="10">
    <source>
        <dbReference type="RuleBase" id="RU003756"/>
    </source>
</evidence>
<dbReference type="GO" id="GO:0003684">
    <property type="term" value="F:damaged DNA binding"/>
    <property type="evidence" value="ECO:0007669"/>
    <property type="project" value="UniProtKB-UniRule"/>
</dbReference>
<dbReference type="InterPro" id="IPR005748">
    <property type="entry name" value="DNA_mismatch_repair_MutS"/>
</dbReference>
<dbReference type="Gene3D" id="3.40.1170.10">
    <property type="entry name" value="DNA repair protein MutS, domain I"/>
    <property type="match status" value="1"/>
</dbReference>
<evidence type="ECO:0000256" key="5">
    <source>
        <dbReference type="ARBA" id="ARBA00022840"/>
    </source>
</evidence>
<dbReference type="GO" id="GO:0006298">
    <property type="term" value="P:mismatch repair"/>
    <property type="evidence" value="ECO:0007669"/>
    <property type="project" value="UniProtKB-UniRule"/>
</dbReference>
<dbReference type="PANTHER" id="PTHR11361:SF34">
    <property type="entry name" value="DNA MISMATCH REPAIR PROTEIN MSH1, MITOCHONDRIAL"/>
    <property type="match status" value="1"/>
</dbReference>
<comment type="function">
    <text evidence="8 9">This protein is involved in the repair of mismatches in DNA. It is possible that it carries out the mismatch recognition step. This protein has a weak ATPase activity.</text>
</comment>
<dbReference type="InterPro" id="IPR036678">
    <property type="entry name" value="MutS_con_dom_sf"/>
</dbReference>
<dbReference type="GO" id="GO:0030983">
    <property type="term" value="F:mismatched DNA binding"/>
    <property type="evidence" value="ECO:0007669"/>
    <property type="project" value="InterPro"/>
</dbReference>
<dbReference type="InterPro" id="IPR007695">
    <property type="entry name" value="DNA_mismatch_repair_MutS-lik_N"/>
</dbReference>
<dbReference type="AlphaFoldDB" id="A0A0R1GTE6"/>
<evidence type="ECO:0000313" key="13">
    <source>
        <dbReference type="Proteomes" id="UP000050909"/>
    </source>
</evidence>
<keyword evidence="3 9" id="KW-0547">Nucleotide-binding</keyword>
<dbReference type="FunFam" id="3.40.50.300:FF:000870">
    <property type="entry name" value="MutS protein homolog 4"/>
    <property type="match status" value="1"/>
</dbReference>
<evidence type="ECO:0000256" key="8">
    <source>
        <dbReference type="ARBA" id="ARBA00024647"/>
    </source>
</evidence>
<dbReference type="NCBIfam" id="TIGR01070">
    <property type="entry name" value="mutS1"/>
    <property type="match status" value="1"/>
</dbReference>
<dbReference type="GO" id="GO:0005829">
    <property type="term" value="C:cytosol"/>
    <property type="evidence" value="ECO:0007669"/>
    <property type="project" value="TreeGrafter"/>
</dbReference>
<dbReference type="InterPro" id="IPR007696">
    <property type="entry name" value="DNA_mismatch_repair_MutS_core"/>
</dbReference>
<dbReference type="GO" id="GO:0005524">
    <property type="term" value="F:ATP binding"/>
    <property type="evidence" value="ECO:0007669"/>
    <property type="project" value="UniProtKB-UniRule"/>
</dbReference>
<dbReference type="FunFam" id="1.10.1420.10:FF:000007">
    <property type="entry name" value="DNA mismatch repair protein MutS"/>
    <property type="match status" value="1"/>
</dbReference>
<keyword evidence="13" id="KW-1185">Reference proteome</keyword>
<name>A0A0R1GTE6_9LACO</name>
<dbReference type="SMART" id="SM00533">
    <property type="entry name" value="MUTSd"/>
    <property type="match status" value="1"/>
</dbReference>
<dbReference type="SUPFAM" id="SSF55271">
    <property type="entry name" value="DNA repair protein MutS, domain I"/>
    <property type="match status" value="1"/>
</dbReference>
<evidence type="ECO:0000256" key="4">
    <source>
        <dbReference type="ARBA" id="ARBA00022763"/>
    </source>
</evidence>
<feature type="domain" description="DNA mismatch repair proteins mutS family" evidence="11">
    <location>
        <begin position="712"/>
        <end position="728"/>
    </location>
</feature>
<comment type="similarity">
    <text evidence="1 9 10">Belongs to the DNA mismatch repair MutS family.</text>
</comment>
<dbReference type="SUPFAM" id="SSF53150">
    <property type="entry name" value="DNA repair protein MutS, domain II"/>
    <property type="match status" value="1"/>
</dbReference>
<evidence type="ECO:0000313" key="12">
    <source>
        <dbReference type="EMBL" id="KRK37421.1"/>
    </source>
</evidence>
<evidence type="ECO:0000256" key="3">
    <source>
        <dbReference type="ARBA" id="ARBA00022741"/>
    </source>
</evidence>
<dbReference type="HAMAP" id="MF_00096">
    <property type="entry name" value="MutS"/>
    <property type="match status" value="1"/>
</dbReference>
<evidence type="ECO:0000256" key="9">
    <source>
        <dbReference type="HAMAP-Rule" id="MF_00096"/>
    </source>
</evidence>
<dbReference type="Proteomes" id="UP000050909">
    <property type="component" value="Unassembled WGS sequence"/>
</dbReference>
<organism evidence="12 13">
    <name type="scientific">Amylolactobacillus amylotrophicus DSM 20534</name>
    <dbReference type="NCBI Taxonomy" id="1423722"/>
    <lineage>
        <taxon>Bacteria</taxon>
        <taxon>Bacillati</taxon>
        <taxon>Bacillota</taxon>
        <taxon>Bacilli</taxon>
        <taxon>Lactobacillales</taxon>
        <taxon>Lactobacillaceae</taxon>
        <taxon>Amylolactobacillus</taxon>
    </lineage>
</organism>
<feature type="binding site" evidence="9">
    <location>
        <begin position="638"/>
        <end position="645"/>
    </location>
    <ligand>
        <name>ATP</name>
        <dbReference type="ChEBI" id="CHEBI:30616"/>
    </ligand>
</feature>
<keyword evidence="7 9" id="KW-0234">DNA repair</keyword>
<dbReference type="Gene3D" id="1.10.1420.10">
    <property type="match status" value="2"/>
</dbReference>
<evidence type="ECO:0000256" key="6">
    <source>
        <dbReference type="ARBA" id="ARBA00023125"/>
    </source>
</evidence>
<dbReference type="Gene3D" id="3.40.50.300">
    <property type="entry name" value="P-loop containing nucleotide triphosphate hydrolases"/>
    <property type="match status" value="1"/>
</dbReference>
<dbReference type="InterPro" id="IPR016151">
    <property type="entry name" value="DNA_mismatch_repair_MutS_N"/>
</dbReference>
<dbReference type="Pfam" id="PF00488">
    <property type="entry name" value="MutS_V"/>
    <property type="match status" value="1"/>
</dbReference>
<evidence type="ECO:0000256" key="1">
    <source>
        <dbReference type="ARBA" id="ARBA00006271"/>
    </source>
</evidence>
<dbReference type="Pfam" id="PF05192">
    <property type="entry name" value="MutS_III"/>
    <property type="match status" value="1"/>
</dbReference>
<dbReference type="SUPFAM" id="SSF52540">
    <property type="entry name" value="P-loop containing nucleoside triphosphate hydrolases"/>
    <property type="match status" value="1"/>
</dbReference>
<dbReference type="SUPFAM" id="SSF48334">
    <property type="entry name" value="DNA repair protein MutS, domain III"/>
    <property type="match status" value="1"/>
</dbReference>
<dbReference type="PROSITE" id="PS00486">
    <property type="entry name" value="DNA_MISMATCH_REPAIR_2"/>
    <property type="match status" value="1"/>
</dbReference>
<dbReference type="EMBL" id="AZCV01000005">
    <property type="protein sequence ID" value="KRK37421.1"/>
    <property type="molecule type" value="Genomic_DNA"/>
</dbReference>
<dbReference type="InterPro" id="IPR036187">
    <property type="entry name" value="DNA_mismatch_repair_MutS_sf"/>
</dbReference>
<evidence type="ECO:0000256" key="7">
    <source>
        <dbReference type="ARBA" id="ARBA00023204"/>
    </source>
</evidence>
<dbReference type="InterPro" id="IPR027417">
    <property type="entry name" value="P-loop_NTPase"/>
</dbReference>
<dbReference type="CDD" id="cd03284">
    <property type="entry name" value="ABC_MutS1"/>
    <property type="match status" value="1"/>
</dbReference>
<proteinExistence type="inferred from homology"/>
<dbReference type="Gene3D" id="3.30.420.110">
    <property type="entry name" value="MutS, connector domain"/>
    <property type="match status" value="1"/>
</dbReference>
<dbReference type="PIRSF" id="PIRSF037677">
    <property type="entry name" value="DNA_mis_repair_Msh6"/>
    <property type="match status" value="1"/>
</dbReference>
<dbReference type="NCBIfam" id="NF003810">
    <property type="entry name" value="PRK05399.1"/>
    <property type="match status" value="1"/>
</dbReference>
<keyword evidence="6 9" id="KW-0238">DNA-binding</keyword>
<sequence>MVKHAVLFLSFAGEILRYNDEKVLFLGEMIKMPQADTPMMQQYRKIKAQYADAFLFYRVGDFYELFEDDAVKGAQILELTLTHRNKNVEHPIPMAGVPHHAVQSYIDTLVEKGYKVAISEQLEDPKLAEGMVKRDVIQLITPGTMVDDRPNHAKTNNYLTSVVLTSAGYGLGYADLATGEIETTHLVDFDSTFNELLSLRTKEVVWSGALTDQQKDYFAKANIIISKPFKPEQPSSETSFVTQNLTNEEERLSTSQLIDYLVATQKRSLAHLQIAKTYEPSSYLQMSHVVKQNLELLNSNKTQKKAGSLYWLLDQTKTAMGGRLLKQWIDRPLIRKQDVVARQEMVEALLDDYFTRESVLDALAGVYDLERLTGRIAFGSVNGRELLQLARSLKQVPLILATLRQSQSKTLLDFASQLDPMQNVAELITTALVDDPPVSTTDGGLIRPGYNDQLDRYVDVMTNGKRWVAELEAKEREQTGINTLKIGFNKVFGYYIEVTNANKANVPEERYQRKQTLTNAERYITPELKEHEHLILEAENKSTDLEHELFVKLRDQIKQYIPQLQKLGQEIATLDVLADFAVLAEKNQYTKPTINEKDQNIQIVNGRHPVVEQVLAKRDYIPNDVLMDESSNIFLITGPNMSGKSTYMRQLALIVVMAQIGSFIPAETAKLPIFDQIFTRIGAADDLISGQSTFMVEMNEANQALMHATKKSLVIFDEIGRGTATYDGMALAGAIIKYLHNNIHAKTMFATHYHELTMLDQTLTHLKNVHVGATEKNGELIFLHKVLPGAADESYGIHVAKLAGLPQPVLAEATTMLHQLEQDQHSASTKNTEQLALFDSEDTISDVEKDVISTIRSLYLADKTPLELMNTVSQWQQELNNED</sequence>
<dbReference type="InterPro" id="IPR017261">
    <property type="entry name" value="DNA_mismatch_repair_MutS/MSH"/>
</dbReference>
<dbReference type="PATRIC" id="fig|1423722.3.peg.1324"/>
<dbReference type="FunFam" id="3.40.1170.10:FF:000001">
    <property type="entry name" value="DNA mismatch repair protein MutS"/>
    <property type="match status" value="1"/>
</dbReference>
<gene>
    <name evidence="9" type="primary">mutS</name>
    <name evidence="12" type="ORF">FC62_GL001299</name>
</gene>
<dbReference type="PANTHER" id="PTHR11361">
    <property type="entry name" value="DNA MISMATCH REPAIR PROTEIN MUTS FAMILY MEMBER"/>
    <property type="match status" value="1"/>
</dbReference>
<reference evidence="12 13" key="1">
    <citation type="journal article" date="2015" name="Genome Announc.">
        <title>Expanding the biotechnology potential of lactobacilli through comparative genomics of 213 strains and associated genera.</title>
        <authorList>
            <person name="Sun Z."/>
            <person name="Harris H.M."/>
            <person name="McCann A."/>
            <person name="Guo C."/>
            <person name="Argimon S."/>
            <person name="Zhang W."/>
            <person name="Yang X."/>
            <person name="Jeffery I.B."/>
            <person name="Cooney J.C."/>
            <person name="Kagawa T.F."/>
            <person name="Liu W."/>
            <person name="Song Y."/>
            <person name="Salvetti E."/>
            <person name="Wrobel A."/>
            <person name="Rasinkangas P."/>
            <person name="Parkhill J."/>
            <person name="Rea M.C."/>
            <person name="O'Sullivan O."/>
            <person name="Ritari J."/>
            <person name="Douillard F.P."/>
            <person name="Paul Ross R."/>
            <person name="Yang R."/>
            <person name="Briner A.E."/>
            <person name="Felis G.E."/>
            <person name="de Vos W.M."/>
            <person name="Barrangou R."/>
            <person name="Klaenhammer T.R."/>
            <person name="Caufield P.W."/>
            <person name="Cui Y."/>
            <person name="Zhang H."/>
            <person name="O'Toole P.W."/>
        </authorList>
    </citation>
    <scope>NUCLEOTIDE SEQUENCE [LARGE SCALE GENOMIC DNA]</scope>
    <source>
        <strain evidence="12 13">DSM 20534</strain>
    </source>
</reference>
<accession>A0A0R1GTE6</accession>
<dbReference type="Pfam" id="PF01624">
    <property type="entry name" value="MutS_I"/>
    <property type="match status" value="1"/>
</dbReference>
<dbReference type="InterPro" id="IPR045076">
    <property type="entry name" value="MutS"/>
</dbReference>
<keyword evidence="5 9" id="KW-0067">ATP-binding</keyword>
<dbReference type="Pfam" id="PF05190">
    <property type="entry name" value="MutS_IV"/>
    <property type="match status" value="1"/>
</dbReference>
<dbReference type="InterPro" id="IPR007860">
    <property type="entry name" value="DNA_mmatch_repair_MutS_con_dom"/>
</dbReference>
<dbReference type="InterPro" id="IPR007861">
    <property type="entry name" value="DNA_mismatch_repair_MutS_clamp"/>
</dbReference>
<evidence type="ECO:0000256" key="2">
    <source>
        <dbReference type="ARBA" id="ARBA00021982"/>
    </source>
</evidence>
<dbReference type="SMART" id="SM00534">
    <property type="entry name" value="MUTSac"/>
    <property type="match status" value="1"/>
</dbReference>
<dbReference type="InterPro" id="IPR000432">
    <property type="entry name" value="DNA_mismatch_repair_MutS_C"/>
</dbReference>
<comment type="caution">
    <text evidence="12">The sequence shown here is derived from an EMBL/GenBank/DDBJ whole genome shotgun (WGS) entry which is preliminary data.</text>
</comment>
<protein>
    <recommendedName>
        <fullName evidence="2 9">DNA mismatch repair protein MutS</fullName>
    </recommendedName>
</protein>
<keyword evidence="4 9" id="KW-0227">DNA damage</keyword>